<evidence type="ECO:0000256" key="3">
    <source>
        <dbReference type="ARBA" id="ARBA00022692"/>
    </source>
</evidence>
<feature type="transmembrane region" description="Helical" evidence="6">
    <location>
        <begin position="51"/>
        <end position="73"/>
    </location>
</feature>
<evidence type="ECO:0000256" key="6">
    <source>
        <dbReference type="SAM" id="Phobius"/>
    </source>
</evidence>
<feature type="transmembrane region" description="Helical" evidence="6">
    <location>
        <begin position="166"/>
        <end position="184"/>
    </location>
</feature>
<accession>A0A7W9YYE7</accession>
<protein>
    <submittedName>
        <fullName evidence="7">O-antigen/teichoic acid export membrane protein</fullName>
    </submittedName>
</protein>
<comment type="caution">
    <text evidence="7">The sequence shown here is derived from an EMBL/GenBank/DDBJ whole genome shotgun (WGS) entry which is preliminary data.</text>
</comment>
<evidence type="ECO:0000256" key="1">
    <source>
        <dbReference type="ARBA" id="ARBA00004651"/>
    </source>
</evidence>
<reference evidence="7 8" key="1">
    <citation type="submission" date="2020-08" db="EMBL/GenBank/DDBJ databases">
        <title>Genomic Encyclopedia of Type Strains, Phase IV (KMG-IV): sequencing the most valuable type-strain genomes for metagenomic binning, comparative biology and taxonomic classification.</title>
        <authorList>
            <person name="Goeker M."/>
        </authorList>
    </citation>
    <scope>NUCLEOTIDE SEQUENCE [LARGE SCALE GENOMIC DNA]</scope>
    <source>
        <strain evidence="7 8">DSM 102134</strain>
    </source>
</reference>
<evidence type="ECO:0000313" key="7">
    <source>
        <dbReference type="EMBL" id="MBB6180562.1"/>
    </source>
</evidence>
<feature type="transmembrane region" description="Helical" evidence="6">
    <location>
        <begin position="190"/>
        <end position="209"/>
    </location>
</feature>
<dbReference type="InterPro" id="IPR002797">
    <property type="entry name" value="Polysacc_synth"/>
</dbReference>
<dbReference type="Proteomes" id="UP000535501">
    <property type="component" value="Unassembled WGS sequence"/>
</dbReference>
<feature type="transmembrane region" description="Helical" evidence="6">
    <location>
        <begin position="372"/>
        <end position="391"/>
    </location>
</feature>
<dbReference type="Pfam" id="PF01943">
    <property type="entry name" value="Polysacc_synt"/>
    <property type="match status" value="1"/>
</dbReference>
<comment type="subcellular location">
    <subcellularLocation>
        <location evidence="1">Cell membrane</location>
        <topology evidence="1">Multi-pass membrane protein</topology>
    </subcellularLocation>
</comment>
<dbReference type="AlphaFoldDB" id="A0A7W9YYE7"/>
<keyword evidence="8" id="KW-1185">Reference proteome</keyword>
<feature type="transmembrane region" description="Helical" evidence="6">
    <location>
        <begin position="339"/>
        <end position="360"/>
    </location>
</feature>
<evidence type="ECO:0000313" key="8">
    <source>
        <dbReference type="Proteomes" id="UP000535501"/>
    </source>
</evidence>
<keyword evidence="3 6" id="KW-0812">Transmembrane</keyword>
<keyword evidence="5 6" id="KW-0472">Membrane</keyword>
<sequence>MGEHASRIRNLRALLPHAAAYAASGGSLIVSSAAQLLTFAILARFLGVDEFSLFVAITALSNVAVHLCGLGATECLVRRVARDQAIYPTFLGHNLILIATTGLLLLVIGAAALPFFFQVAESRLANVLLITTMLATNIVLVRAILFTEQVFIAFSNFGAANKAVMGFALIRTAAAALACIVFGVSTLQGWIIWQFAAHALFLAACVAALRPLGPPRFRIVREELRLGLYFSIPFILKAARQNADLVVLSLVTSAEIMSSYSVARRIIESSYLSVDALNRILYPGTARASAAGLHHASARVGRIFLVALAISVAAAVAVFLLAPVLPYLFGHEYTSLVQFVRYLCWVLIPVSCWAIALEALGAAGHQGSRGAVLGGGSLLGAALAAWATWYAPPAGTIVSYYVIEIAMTIAAWLVYFRVLARSRNGDLSIRSGVPAE</sequence>
<feature type="transmembrane region" description="Helical" evidence="6">
    <location>
        <begin position="303"/>
        <end position="327"/>
    </location>
</feature>
<dbReference type="PANTHER" id="PTHR30250:SF11">
    <property type="entry name" value="O-ANTIGEN TRANSPORTER-RELATED"/>
    <property type="match status" value="1"/>
</dbReference>
<evidence type="ECO:0000256" key="2">
    <source>
        <dbReference type="ARBA" id="ARBA00022475"/>
    </source>
</evidence>
<keyword evidence="2" id="KW-1003">Cell membrane</keyword>
<evidence type="ECO:0000256" key="4">
    <source>
        <dbReference type="ARBA" id="ARBA00022989"/>
    </source>
</evidence>
<feature type="transmembrane region" description="Helical" evidence="6">
    <location>
        <begin position="123"/>
        <end position="145"/>
    </location>
</feature>
<dbReference type="RefSeq" id="WP_077549855.1">
    <property type="nucleotide sequence ID" value="NZ_JACHEJ010000006.1"/>
</dbReference>
<dbReference type="PANTHER" id="PTHR30250">
    <property type="entry name" value="PST FAMILY PREDICTED COLANIC ACID TRANSPORTER"/>
    <property type="match status" value="1"/>
</dbReference>
<keyword evidence="4 6" id="KW-1133">Transmembrane helix</keyword>
<proteinExistence type="predicted"/>
<feature type="transmembrane region" description="Helical" evidence="6">
    <location>
        <begin position="94"/>
        <end position="117"/>
    </location>
</feature>
<name>A0A7W9YYE7_9HYPH</name>
<feature type="transmembrane region" description="Helical" evidence="6">
    <location>
        <begin position="397"/>
        <end position="420"/>
    </location>
</feature>
<gene>
    <name evidence="7" type="ORF">HNQ75_002544</name>
</gene>
<evidence type="ECO:0000256" key="5">
    <source>
        <dbReference type="ARBA" id="ARBA00023136"/>
    </source>
</evidence>
<dbReference type="InterPro" id="IPR050833">
    <property type="entry name" value="Poly_Biosynth_Transport"/>
</dbReference>
<dbReference type="EMBL" id="JACHEJ010000006">
    <property type="protein sequence ID" value="MBB6180562.1"/>
    <property type="molecule type" value="Genomic_DNA"/>
</dbReference>
<feature type="transmembrane region" description="Helical" evidence="6">
    <location>
        <begin position="21"/>
        <end position="45"/>
    </location>
</feature>
<organism evidence="7 8">
    <name type="scientific">Pseudorhizobium flavum</name>
    <dbReference type="NCBI Taxonomy" id="1335061"/>
    <lineage>
        <taxon>Bacteria</taxon>
        <taxon>Pseudomonadati</taxon>
        <taxon>Pseudomonadota</taxon>
        <taxon>Alphaproteobacteria</taxon>
        <taxon>Hyphomicrobiales</taxon>
        <taxon>Rhizobiaceae</taxon>
        <taxon>Rhizobium/Agrobacterium group</taxon>
        <taxon>Pseudorhizobium</taxon>
    </lineage>
</organism>
<dbReference type="GO" id="GO:0005886">
    <property type="term" value="C:plasma membrane"/>
    <property type="evidence" value="ECO:0007669"/>
    <property type="project" value="UniProtKB-SubCell"/>
</dbReference>